<dbReference type="EMBL" id="QHJQ01000004">
    <property type="protein sequence ID" value="PXA04385.1"/>
    <property type="molecule type" value="Genomic_DNA"/>
</dbReference>
<protein>
    <submittedName>
        <fullName evidence="2">Sugar phosphate isomerase/epimerase</fullName>
    </submittedName>
</protein>
<evidence type="ECO:0000313" key="2">
    <source>
        <dbReference type="EMBL" id="PXA04385.1"/>
    </source>
</evidence>
<name>A0A317ZFM9_9BACT</name>
<accession>A0A317ZFM9</accession>
<gene>
    <name evidence="2" type="ORF">DDZ13_07585</name>
</gene>
<dbReference type="Pfam" id="PF01261">
    <property type="entry name" value="AP_endonuc_2"/>
    <property type="match status" value="1"/>
</dbReference>
<dbReference type="InterPro" id="IPR050312">
    <property type="entry name" value="IolE/XylAMocC-like"/>
</dbReference>
<dbReference type="GO" id="GO:0016853">
    <property type="term" value="F:isomerase activity"/>
    <property type="evidence" value="ECO:0007669"/>
    <property type="project" value="UniProtKB-KW"/>
</dbReference>
<keyword evidence="3" id="KW-1185">Reference proteome</keyword>
<organism evidence="2 3">
    <name type="scientific">Coraliomargarita sinensis</name>
    <dbReference type="NCBI Taxonomy" id="2174842"/>
    <lineage>
        <taxon>Bacteria</taxon>
        <taxon>Pseudomonadati</taxon>
        <taxon>Verrucomicrobiota</taxon>
        <taxon>Opitutia</taxon>
        <taxon>Puniceicoccales</taxon>
        <taxon>Coraliomargaritaceae</taxon>
        <taxon>Coraliomargarita</taxon>
    </lineage>
</organism>
<dbReference type="AlphaFoldDB" id="A0A317ZFM9"/>
<proteinExistence type="predicted"/>
<evidence type="ECO:0000259" key="1">
    <source>
        <dbReference type="Pfam" id="PF01261"/>
    </source>
</evidence>
<dbReference type="FunCoup" id="A0A317ZFM9">
    <property type="interactions" value="28"/>
</dbReference>
<dbReference type="PANTHER" id="PTHR12110">
    <property type="entry name" value="HYDROXYPYRUVATE ISOMERASE"/>
    <property type="match status" value="1"/>
</dbReference>
<dbReference type="InterPro" id="IPR036237">
    <property type="entry name" value="Xyl_isomerase-like_sf"/>
</dbReference>
<comment type="caution">
    <text evidence="2">The sequence shown here is derived from an EMBL/GenBank/DDBJ whole genome shotgun (WGS) entry which is preliminary data.</text>
</comment>
<dbReference type="Proteomes" id="UP000247099">
    <property type="component" value="Unassembled WGS sequence"/>
</dbReference>
<evidence type="ECO:0000313" key="3">
    <source>
        <dbReference type="Proteomes" id="UP000247099"/>
    </source>
</evidence>
<dbReference type="InParanoid" id="A0A317ZFM9"/>
<feature type="domain" description="Xylose isomerase-like TIM barrel" evidence="1">
    <location>
        <begin position="20"/>
        <end position="278"/>
    </location>
</feature>
<dbReference type="Gene3D" id="3.20.20.150">
    <property type="entry name" value="Divalent-metal-dependent TIM barrel enzymes"/>
    <property type="match status" value="1"/>
</dbReference>
<reference evidence="2 3" key="1">
    <citation type="submission" date="2018-05" db="EMBL/GenBank/DDBJ databases">
        <title>Coraliomargarita sinensis sp. nov., isolated from a marine solar saltern.</title>
        <authorList>
            <person name="Zhou L.Y."/>
        </authorList>
    </citation>
    <scope>NUCLEOTIDE SEQUENCE [LARGE SCALE GENOMIC DNA]</scope>
    <source>
        <strain evidence="2 3">WN38</strain>
    </source>
</reference>
<keyword evidence="2" id="KW-0413">Isomerase</keyword>
<dbReference type="OrthoDB" id="9798407at2"/>
<dbReference type="RefSeq" id="WP_110130837.1">
    <property type="nucleotide sequence ID" value="NZ_QHJQ01000004.1"/>
</dbReference>
<sequence>MIKIGCFALVNPFSPLDAQFQAIRDRGFDYADLTDSHDGALLGNEFGFTAAASLDAHPSQVRRMVEKHGLTLTAVCAHANLLDPTAPDTYGTAQIIKAIRLARDLGVKQVITTEGDPKTDFGHNLSYEERIFTIAEKLHWPVQWAEELGIELLIEPHGMVTDDMVATAELLERIGHTDTVGLNLDTGNLWLGGGDNLEYIDRFADRIKHVHWKDLDAEWEPKRGQQFGCGMGLLALGDGVIGLPEIAAELKRRGFDGPTTLEIFGDEAVKTSAERLREWFA</sequence>
<dbReference type="SUPFAM" id="SSF51658">
    <property type="entry name" value="Xylose isomerase-like"/>
    <property type="match status" value="1"/>
</dbReference>
<dbReference type="InterPro" id="IPR013022">
    <property type="entry name" value="Xyl_isomerase-like_TIM-brl"/>
</dbReference>